<dbReference type="InterPro" id="IPR050194">
    <property type="entry name" value="Glycosyltransferase_grp1"/>
</dbReference>
<evidence type="ECO:0000259" key="3">
    <source>
        <dbReference type="Pfam" id="PF00534"/>
    </source>
</evidence>
<dbReference type="InterPro" id="IPR028098">
    <property type="entry name" value="Glyco_trans_4-like_N"/>
</dbReference>
<feature type="domain" description="Glycosyl transferase family 1" evidence="3">
    <location>
        <begin position="231"/>
        <end position="394"/>
    </location>
</feature>
<dbReference type="EC" id="2.4.-.-" evidence="5"/>
<organism evidence="5 6">
    <name type="scientific">Paraconexibacter antarcticus</name>
    <dbReference type="NCBI Taxonomy" id="2949664"/>
    <lineage>
        <taxon>Bacteria</taxon>
        <taxon>Bacillati</taxon>
        <taxon>Actinomycetota</taxon>
        <taxon>Thermoleophilia</taxon>
        <taxon>Solirubrobacterales</taxon>
        <taxon>Paraconexibacteraceae</taxon>
        <taxon>Paraconexibacter</taxon>
    </lineage>
</organism>
<feature type="domain" description="Glycosyltransferase subfamily 4-like N-terminal" evidence="4">
    <location>
        <begin position="36"/>
        <end position="221"/>
    </location>
</feature>
<dbReference type="EMBL" id="CP098502">
    <property type="protein sequence ID" value="UTI62273.1"/>
    <property type="molecule type" value="Genomic_DNA"/>
</dbReference>
<evidence type="ECO:0000256" key="1">
    <source>
        <dbReference type="ARBA" id="ARBA00022676"/>
    </source>
</evidence>
<name>A0ABY5DKN2_9ACTN</name>
<evidence type="ECO:0000256" key="2">
    <source>
        <dbReference type="ARBA" id="ARBA00022679"/>
    </source>
</evidence>
<gene>
    <name evidence="5" type="ORF">NBH00_12945</name>
</gene>
<proteinExistence type="predicted"/>
<keyword evidence="1 5" id="KW-0328">Glycosyltransferase</keyword>
<dbReference type="Pfam" id="PF00534">
    <property type="entry name" value="Glycos_transf_1"/>
    <property type="match status" value="1"/>
</dbReference>
<evidence type="ECO:0000313" key="5">
    <source>
        <dbReference type="EMBL" id="UTI62273.1"/>
    </source>
</evidence>
<dbReference type="Pfam" id="PF13439">
    <property type="entry name" value="Glyco_transf_4"/>
    <property type="match status" value="1"/>
</dbReference>
<keyword evidence="2 5" id="KW-0808">Transferase</keyword>
<dbReference type="PANTHER" id="PTHR45947">
    <property type="entry name" value="SULFOQUINOVOSYL TRANSFERASE SQD2"/>
    <property type="match status" value="1"/>
</dbReference>
<dbReference type="GO" id="GO:0016757">
    <property type="term" value="F:glycosyltransferase activity"/>
    <property type="evidence" value="ECO:0007669"/>
    <property type="project" value="UniProtKB-KW"/>
</dbReference>
<dbReference type="PANTHER" id="PTHR45947:SF14">
    <property type="entry name" value="SLL1723 PROTEIN"/>
    <property type="match status" value="1"/>
</dbReference>
<dbReference type="SUPFAM" id="SSF53756">
    <property type="entry name" value="UDP-Glycosyltransferase/glycogen phosphorylase"/>
    <property type="match status" value="1"/>
</dbReference>
<dbReference type="Proteomes" id="UP001056035">
    <property type="component" value="Chromosome"/>
</dbReference>
<dbReference type="Gene3D" id="3.40.50.2000">
    <property type="entry name" value="Glycogen Phosphorylase B"/>
    <property type="match status" value="2"/>
</dbReference>
<keyword evidence="6" id="KW-1185">Reference proteome</keyword>
<evidence type="ECO:0000259" key="4">
    <source>
        <dbReference type="Pfam" id="PF13439"/>
    </source>
</evidence>
<dbReference type="InterPro" id="IPR001296">
    <property type="entry name" value="Glyco_trans_1"/>
</dbReference>
<reference evidence="5 6" key="1">
    <citation type="submission" date="2022-06" db="EMBL/GenBank/DDBJ databases">
        <title>Paraconexibacter antarcticus.</title>
        <authorList>
            <person name="Kim C.S."/>
        </authorList>
    </citation>
    <scope>NUCLEOTIDE SEQUENCE [LARGE SCALE GENOMIC DNA]</scope>
    <source>
        <strain evidence="5 6">02-257</strain>
    </source>
</reference>
<protein>
    <submittedName>
        <fullName evidence="5">Glycosyltransferase</fullName>
        <ecNumber evidence="5">2.4.-.-</ecNumber>
    </submittedName>
</protein>
<sequence length="426" mass="45627">MILPMHWCYLDMPVAARAPSDPDLIVVLNGFPRLSETFVLNELLDLERRGVQLHIFALRHPEEIIEQDLVADLRARVDYLDDAQPARTIAVRAAHAALLLHGRDRYLSGVAEIVASPDFSRARFKQAALLAHRMLRLGAPPVYIHFAHKPATIGRFAALLAGTPYAMSAHAKDVWLTPVKELRAKVRGAEAVLACTQESRDHLQALAGSHTPVHLIHHGVEVPPAARPEPANDVPIVLAVGRLVEKKGYDTLLRAAALLRDRSVSFRLRIAGDGPSWGGLQRLVHELHLDDVLTFLGPLEAAEVRAEYDRADVFALACRQLADGDRDGLPNVLVEAMVRGLPVVATTLPGIQEAVQHGESGLLVAPDEPVALADALQRALADPGLRAALGAAARTSATASFDRAANLPSVSAALAAAGIVAGDVAG</sequence>
<dbReference type="RefSeq" id="WP_254569011.1">
    <property type="nucleotide sequence ID" value="NZ_CP098502.1"/>
</dbReference>
<accession>A0ABY5DKN2</accession>
<evidence type="ECO:0000313" key="6">
    <source>
        <dbReference type="Proteomes" id="UP001056035"/>
    </source>
</evidence>